<dbReference type="SUPFAM" id="SSF52266">
    <property type="entry name" value="SGNH hydrolase"/>
    <property type="match status" value="1"/>
</dbReference>
<dbReference type="CDD" id="cd00229">
    <property type="entry name" value="SGNH_hydrolase"/>
    <property type="match status" value="1"/>
</dbReference>
<dbReference type="InterPro" id="IPR036514">
    <property type="entry name" value="SGNH_hydro_sf"/>
</dbReference>
<dbReference type="Gene3D" id="3.40.50.1110">
    <property type="entry name" value="SGNH hydrolase"/>
    <property type="match status" value="1"/>
</dbReference>
<reference evidence="2" key="1">
    <citation type="submission" date="2017-05" db="EMBL/GenBank/DDBJ databases">
        <title>Physiological properties and genetic analysis related to exopolysaccharide production of fresh-water unicellular cyanobacterium Aphanothece sacrum, Suizenji Nori, that has been cultured as a food source in Japan.</title>
        <authorList>
            <person name="Kanesaki Y."/>
            <person name="Yoshikawa S."/>
            <person name="Ohki K."/>
        </authorList>
    </citation>
    <scope>NUCLEOTIDE SEQUENCE [LARGE SCALE GENOMIC DNA]</scope>
    <source>
        <strain evidence="2">FPU1</strain>
    </source>
</reference>
<gene>
    <name evidence="1" type="ORF">AsFPU1_2262</name>
</gene>
<dbReference type="Proteomes" id="UP000287247">
    <property type="component" value="Unassembled WGS sequence"/>
</dbReference>
<name>A0A401IHS1_APHSA</name>
<dbReference type="RefSeq" id="WP_124975608.1">
    <property type="nucleotide sequence ID" value="NZ_BDQK01000013.1"/>
</dbReference>
<evidence type="ECO:0000313" key="1">
    <source>
        <dbReference type="EMBL" id="GBF80855.1"/>
    </source>
</evidence>
<dbReference type="AlphaFoldDB" id="A0A401IHS1"/>
<evidence type="ECO:0000313" key="2">
    <source>
        <dbReference type="Proteomes" id="UP000287247"/>
    </source>
</evidence>
<dbReference type="OrthoDB" id="5446411at2"/>
<organism evidence="1 2">
    <name type="scientific">Aphanothece sacrum FPU1</name>
    <dbReference type="NCBI Taxonomy" id="1920663"/>
    <lineage>
        <taxon>Bacteria</taxon>
        <taxon>Bacillati</taxon>
        <taxon>Cyanobacteriota</taxon>
        <taxon>Cyanophyceae</taxon>
        <taxon>Oscillatoriophycideae</taxon>
        <taxon>Chroococcales</taxon>
        <taxon>Aphanothecaceae</taxon>
        <taxon>Aphanothece</taxon>
    </lineage>
</organism>
<keyword evidence="2" id="KW-1185">Reference proteome</keyword>
<protein>
    <submittedName>
        <fullName evidence="1">Lipolytic protein G-D-S-L family</fullName>
    </submittedName>
</protein>
<dbReference type="EMBL" id="BDQK01000013">
    <property type="protein sequence ID" value="GBF80855.1"/>
    <property type="molecule type" value="Genomic_DNA"/>
</dbReference>
<sequence>MPKLKKLGENILLGLGGVIFALAVGEITLRVMDISYPSFYQVDEYRGHALIPGISGLWTHEGNGFVSVNQDGLRDQEHTKEKPPNTFRIAILGDSFAEAIQVNAEQTFWSILKKELPNCQVINGRKVEVINFGVGDYGTAQELMTLRHKVKAYSPDLVILAIFTGNDIINNSKTLSPPDRFSPFLIKKDNKFVMDLSFKDTDTYKWRNSLPRKIIFSIVNNSRLLQVINEARIALKNNNITKQQNSQAENIVNSLDFTPELYKNPVDKNWAEAWETTEELVKMIGQETQQSGAIFLGFTLSNPAQVYPDKTIRDQYLTKAGIKDEFYPDKRLKQLGEKEELKIINLAPIIQGYADQNKSFLHGFDNTVLGSGHWNELGHEVAGQIMSDQVCEMLEE</sequence>
<proteinExistence type="predicted"/>
<comment type="caution">
    <text evidence="1">The sequence shown here is derived from an EMBL/GenBank/DDBJ whole genome shotgun (WGS) entry which is preliminary data.</text>
</comment>
<accession>A0A401IHS1</accession>